<feature type="domain" description="Metallo-beta-lactamase" evidence="1">
    <location>
        <begin position="56"/>
        <end position="255"/>
    </location>
</feature>
<name>A0A2H0N4W0_9BACT</name>
<evidence type="ECO:0000313" key="2">
    <source>
        <dbReference type="EMBL" id="PIR03934.1"/>
    </source>
</evidence>
<dbReference type="InterPro" id="IPR001279">
    <property type="entry name" value="Metallo-B-lactamas"/>
</dbReference>
<gene>
    <name evidence="2" type="ORF">COV59_01995</name>
</gene>
<dbReference type="CDD" id="cd07731">
    <property type="entry name" value="ComA-like_MBL-fold"/>
    <property type="match status" value="1"/>
</dbReference>
<dbReference type="PANTHER" id="PTHR30619:SF1">
    <property type="entry name" value="RECOMBINATION PROTEIN 2"/>
    <property type="match status" value="1"/>
</dbReference>
<evidence type="ECO:0000313" key="3">
    <source>
        <dbReference type="Proteomes" id="UP000229600"/>
    </source>
</evidence>
<reference evidence="2 3" key="1">
    <citation type="submission" date="2017-09" db="EMBL/GenBank/DDBJ databases">
        <title>Depth-based differentiation of microbial function through sediment-hosted aquifers and enrichment of novel symbionts in the deep terrestrial subsurface.</title>
        <authorList>
            <person name="Probst A.J."/>
            <person name="Ladd B."/>
            <person name="Jarett J.K."/>
            <person name="Geller-Mcgrath D.E."/>
            <person name="Sieber C.M."/>
            <person name="Emerson J.B."/>
            <person name="Anantharaman K."/>
            <person name="Thomas B.C."/>
            <person name="Malmstrom R."/>
            <person name="Stieglmeier M."/>
            <person name="Klingl A."/>
            <person name="Woyke T."/>
            <person name="Ryan C.M."/>
            <person name="Banfield J.F."/>
        </authorList>
    </citation>
    <scope>NUCLEOTIDE SEQUENCE [LARGE SCALE GENOMIC DNA]</scope>
    <source>
        <strain evidence="2">CG11_big_fil_rev_8_21_14_0_20_39_34</strain>
    </source>
</reference>
<dbReference type="Proteomes" id="UP000229600">
    <property type="component" value="Unassembled WGS sequence"/>
</dbReference>
<dbReference type="SMART" id="SM00849">
    <property type="entry name" value="Lactamase_B"/>
    <property type="match status" value="1"/>
</dbReference>
<dbReference type="EMBL" id="PCWN01000007">
    <property type="protein sequence ID" value="PIR03934.1"/>
    <property type="molecule type" value="Genomic_DNA"/>
</dbReference>
<comment type="caution">
    <text evidence="2">The sequence shown here is derived from an EMBL/GenBank/DDBJ whole genome shotgun (WGS) entry which is preliminary data.</text>
</comment>
<dbReference type="AlphaFoldDB" id="A0A2H0N4W0"/>
<dbReference type="Gene3D" id="3.60.15.10">
    <property type="entry name" value="Ribonuclease Z/Hydroxyacylglutathione hydrolase-like"/>
    <property type="match status" value="1"/>
</dbReference>
<accession>A0A2H0N4W0</accession>
<dbReference type="Pfam" id="PF00753">
    <property type="entry name" value="Lactamase_B"/>
    <property type="match status" value="1"/>
</dbReference>
<sequence>MSNTKKQILLVSFLLMLTLVALSLIHFGTNEKNFWSFNIFSKNENTLKTVFLDIGQGDATLLEFPDKTQMLVDCSKDRRILNALGRNMKFWDRTIDYVLISHPDRDHYGGCLDVIKRFHVKKIFYTGFEKKGDSFWEDFWSHIQSDSRYEPLSEGKKIQISGVDVEVLSPAHRELESRTQMSNETSIVLKIVYGHSDLLLMADAEMDVEKRLMEQYGNHLDVEVLKVGHHGSAGATSEAFLQATTPRYAVISVGQENPYGHPTQRVLKKLERSNANILRTDQKGDIIMYVENGKIYVK</sequence>
<dbReference type="InterPro" id="IPR036866">
    <property type="entry name" value="RibonucZ/Hydroxyglut_hydro"/>
</dbReference>
<dbReference type="PANTHER" id="PTHR30619">
    <property type="entry name" value="DNA INTERNALIZATION/COMPETENCE PROTEIN COMEC/REC2"/>
    <property type="match status" value="1"/>
</dbReference>
<protein>
    <recommendedName>
        <fullName evidence="1">Metallo-beta-lactamase domain-containing protein</fullName>
    </recommendedName>
</protein>
<dbReference type="InterPro" id="IPR052159">
    <property type="entry name" value="Competence_DNA_uptake"/>
</dbReference>
<dbReference type="InterPro" id="IPR035681">
    <property type="entry name" value="ComA-like_MBL"/>
</dbReference>
<organism evidence="2 3">
    <name type="scientific">Candidatus Magasanikbacteria bacterium CG11_big_fil_rev_8_21_14_0_20_39_34</name>
    <dbReference type="NCBI Taxonomy" id="1974653"/>
    <lineage>
        <taxon>Bacteria</taxon>
        <taxon>Candidatus Magasanikiibacteriota</taxon>
    </lineage>
</organism>
<evidence type="ECO:0000259" key="1">
    <source>
        <dbReference type="SMART" id="SM00849"/>
    </source>
</evidence>
<proteinExistence type="predicted"/>
<dbReference type="SUPFAM" id="SSF56281">
    <property type="entry name" value="Metallo-hydrolase/oxidoreductase"/>
    <property type="match status" value="1"/>
</dbReference>